<organism evidence="4 5">
    <name type="scientific">Adineta ricciae</name>
    <name type="common">Rotifer</name>
    <dbReference type="NCBI Taxonomy" id="249248"/>
    <lineage>
        <taxon>Eukaryota</taxon>
        <taxon>Metazoa</taxon>
        <taxon>Spiralia</taxon>
        <taxon>Gnathifera</taxon>
        <taxon>Rotifera</taxon>
        <taxon>Eurotatoria</taxon>
        <taxon>Bdelloidea</taxon>
        <taxon>Adinetida</taxon>
        <taxon>Adinetidae</taxon>
        <taxon>Adineta</taxon>
    </lineage>
</organism>
<feature type="repeat" description="PPR" evidence="2">
    <location>
        <begin position="657"/>
        <end position="687"/>
    </location>
</feature>
<dbReference type="Gene3D" id="1.25.40.10">
    <property type="entry name" value="Tetratricopeptide repeat domain"/>
    <property type="match status" value="6"/>
</dbReference>
<dbReference type="Pfam" id="PF13812">
    <property type="entry name" value="PPR_3"/>
    <property type="match status" value="1"/>
</dbReference>
<accession>A0A815UNJ5</accession>
<proteinExistence type="predicted"/>
<evidence type="ECO:0000313" key="4">
    <source>
        <dbReference type="EMBL" id="CAF1521536.1"/>
    </source>
</evidence>
<evidence type="ECO:0000313" key="5">
    <source>
        <dbReference type="Proteomes" id="UP000663828"/>
    </source>
</evidence>
<dbReference type="Proteomes" id="UP000663828">
    <property type="component" value="Unassembled WGS sequence"/>
</dbReference>
<dbReference type="GO" id="GO:0009451">
    <property type="term" value="P:RNA modification"/>
    <property type="evidence" value="ECO:0007669"/>
    <property type="project" value="InterPro"/>
</dbReference>
<dbReference type="NCBIfam" id="TIGR00756">
    <property type="entry name" value="PPR"/>
    <property type="match status" value="3"/>
</dbReference>
<evidence type="ECO:0000256" key="1">
    <source>
        <dbReference type="ARBA" id="ARBA00022737"/>
    </source>
</evidence>
<feature type="repeat" description="PPR" evidence="2">
    <location>
        <begin position="524"/>
        <end position="558"/>
    </location>
</feature>
<dbReference type="AlphaFoldDB" id="A0A815UNJ5"/>
<dbReference type="InterPro" id="IPR002885">
    <property type="entry name" value="PPR_rpt"/>
</dbReference>
<dbReference type="SUPFAM" id="SSF48452">
    <property type="entry name" value="TPR-like"/>
    <property type="match status" value="1"/>
</dbReference>
<dbReference type="Pfam" id="PF01535">
    <property type="entry name" value="PPR"/>
    <property type="match status" value="9"/>
</dbReference>
<dbReference type="Pfam" id="PF14432">
    <property type="entry name" value="DYW_deaminase"/>
    <property type="match status" value="1"/>
</dbReference>
<comment type="caution">
    <text evidence="4">The sequence shown here is derived from an EMBL/GenBank/DDBJ whole genome shotgun (WGS) entry which is preliminary data.</text>
</comment>
<dbReference type="InterPro" id="IPR032867">
    <property type="entry name" value="DYW_dom"/>
</dbReference>
<keyword evidence="5" id="KW-1185">Reference proteome</keyword>
<protein>
    <recommendedName>
        <fullName evidence="3">DYW domain-containing protein</fullName>
    </recommendedName>
</protein>
<reference evidence="4" key="1">
    <citation type="submission" date="2021-02" db="EMBL/GenBank/DDBJ databases">
        <authorList>
            <person name="Nowell W R."/>
        </authorList>
    </citation>
    <scope>NUCLEOTIDE SEQUENCE</scope>
</reference>
<dbReference type="InterPro" id="IPR046849">
    <property type="entry name" value="E2_motif"/>
</dbReference>
<dbReference type="GO" id="GO:0008270">
    <property type="term" value="F:zinc ion binding"/>
    <property type="evidence" value="ECO:0007669"/>
    <property type="project" value="InterPro"/>
</dbReference>
<sequence>MWRRSLNYGLVPLMSLLKGTTIIRFASNLGDRLKTLNDSKQFQQALQLFHQHQKNNTEILSSLTITQALKACTHLRDIQSGKAIHALVTSRTKDDQYIVTSLIHMYMQCGDISSAETVFHATETKDPSMYGAMMKGDLFHVQETQKAFEVFHEIQTPSEVNLIVFFQVCAVLKTQPALDAMKKMLQQTPTNFHSNHRLVTSLLNALVECGDVEHAEKIFDTINAKLLPMYGVMMKGYIAINQSEKAIDLFKKIDHPDAIITNLLFNGCAQLRTPEALNITKRVSTMMNKSFFENDFIVTSLLDALMKCGDVECAELIFSTIETKKTLPICAAMMKSFIASNQAQKAIDLFNRIDGPDAIITNLFFNACAQLRTPEALNFTKRVSTVMNRTLFQDEFIITSLLDALMKCGDVEHAELIFTTLETKKTLHICGAMMKGYIENNQADKAVDIFREIKNPDDVNTSLLFSACAQLRTPEALALVKTISKRMPASFYSDDYVASSLLDALIKCKDTLTAEIVFSKMKRSIVSYGNLMNGLNDEKQGKKTMQLFYRMKREGLEPETIIFLCVIKALALIGDLSLIEPTINQIPESILLDSQIRNALIDMWGKTGCVDKAHGIFENTSQRHAFLYTTMINCYGLNGMGMQALELFSHMPKQFIHEVTYICILNACSHSGLVDEARSIFQKIESKTPTVWTTMIDCLARASLFDEAQALIDEFERSHRAAIAMYMALLSGARNDKNAQLAQNIYDRMKTLFPSTKDPLTAAEVLLANTYASSGDIGKAADIRIQHMKSGVKKKIGTSTTVVDGEIYEFRAHDRSHPRSDEIYREVQKLSKELVAHGHEYDSSWITRTMGEDESVESVLCGHSERLAMAWNFVANPHAKRIQITKNLRVCGDCHRATKLIAAIRQCEIIVRDANRIHHFHINGQCSCNDYF</sequence>
<dbReference type="GO" id="GO:0048731">
    <property type="term" value="P:system development"/>
    <property type="evidence" value="ECO:0007669"/>
    <property type="project" value="UniProtKB-ARBA"/>
</dbReference>
<dbReference type="PROSITE" id="PS51375">
    <property type="entry name" value="PPR"/>
    <property type="match status" value="2"/>
</dbReference>
<dbReference type="Pfam" id="PF20430">
    <property type="entry name" value="Eplus_motif"/>
    <property type="match status" value="1"/>
</dbReference>
<dbReference type="InterPro" id="IPR011990">
    <property type="entry name" value="TPR-like_helical_dom_sf"/>
</dbReference>
<feature type="domain" description="DYW" evidence="3">
    <location>
        <begin position="838"/>
        <end position="932"/>
    </location>
</feature>
<dbReference type="InterPro" id="IPR046960">
    <property type="entry name" value="PPR_At4g14850-like_plant"/>
</dbReference>
<dbReference type="GO" id="GO:0003723">
    <property type="term" value="F:RNA binding"/>
    <property type="evidence" value="ECO:0007669"/>
    <property type="project" value="InterPro"/>
</dbReference>
<name>A0A815UNJ5_ADIRI</name>
<evidence type="ECO:0000256" key="2">
    <source>
        <dbReference type="PROSITE-ProRule" id="PRU00708"/>
    </source>
</evidence>
<keyword evidence="1" id="KW-0677">Repeat</keyword>
<dbReference type="EMBL" id="CAJNOR010004693">
    <property type="protein sequence ID" value="CAF1521536.1"/>
    <property type="molecule type" value="Genomic_DNA"/>
</dbReference>
<evidence type="ECO:0000259" key="3">
    <source>
        <dbReference type="Pfam" id="PF14432"/>
    </source>
</evidence>
<dbReference type="PANTHER" id="PTHR47926">
    <property type="entry name" value="PENTATRICOPEPTIDE REPEAT-CONTAINING PROTEIN"/>
    <property type="match status" value="1"/>
</dbReference>
<gene>
    <name evidence="4" type="ORF">XAT740_LOCUS40832</name>
</gene>
<dbReference type="FunFam" id="1.25.40.10:FF:000158">
    <property type="entry name" value="pentatricopeptide repeat-containing protein At2g33680"/>
    <property type="match status" value="1"/>
</dbReference>